<evidence type="ECO:0000256" key="3">
    <source>
        <dbReference type="ARBA" id="ARBA00023239"/>
    </source>
</evidence>
<evidence type="ECO:0000256" key="5">
    <source>
        <dbReference type="HAMAP-Rule" id="MF_03040"/>
    </source>
</evidence>
<dbReference type="GO" id="GO:0034477">
    <property type="term" value="P:U6 snRNA 3'-end processing"/>
    <property type="evidence" value="ECO:0007669"/>
    <property type="project" value="UniProtKB-UniRule"/>
</dbReference>
<dbReference type="EMBL" id="ML179124">
    <property type="protein sequence ID" value="THU99131.1"/>
    <property type="molecule type" value="Genomic_DNA"/>
</dbReference>
<dbReference type="Pfam" id="PF09749">
    <property type="entry name" value="HVSL"/>
    <property type="match status" value="1"/>
</dbReference>
<dbReference type="GO" id="GO:0005634">
    <property type="term" value="C:nucleus"/>
    <property type="evidence" value="ECO:0007669"/>
    <property type="project" value="UniProtKB-SubCell"/>
</dbReference>
<organism evidence="7 8">
    <name type="scientific">Dendrothele bispora (strain CBS 962.96)</name>
    <dbReference type="NCBI Taxonomy" id="1314807"/>
    <lineage>
        <taxon>Eukaryota</taxon>
        <taxon>Fungi</taxon>
        <taxon>Dikarya</taxon>
        <taxon>Basidiomycota</taxon>
        <taxon>Agaricomycotina</taxon>
        <taxon>Agaricomycetes</taxon>
        <taxon>Agaricomycetidae</taxon>
        <taxon>Agaricales</taxon>
        <taxon>Agaricales incertae sedis</taxon>
        <taxon>Dendrothele</taxon>
    </lineage>
</organism>
<evidence type="ECO:0000256" key="1">
    <source>
        <dbReference type="ARBA" id="ARBA00022722"/>
    </source>
</evidence>
<evidence type="ECO:0000256" key="2">
    <source>
        <dbReference type="ARBA" id="ARBA00022801"/>
    </source>
</evidence>
<keyword evidence="4 5" id="KW-0539">Nucleus</keyword>
<evidence type="ECO:0000313" key="8">
    <source>
        <dbReference type="Proteomes" id="UP000297245"/>
    </source>
</evidence>
<keyword evidence="8" id="KW-1185">Reference proteome</keyword>
<dbReference type="PANTHER" id="PTHR13522">
    <property type="entry name" value="U6 SNRNA PHOSPHODIESTERASE 1"/>
    <property type="match status" value="1"/>
</dbReference>
<sequence length="293" mass="33343">MKRTALVAYESSDDDEQDEIPPQPVKKRKLPTLSSSLIVPAPKDDPTLHQGRIRATPHVDGQWAAHIYVSIKLSRRSALYTLIQKAFERARETVPTLRDIWDLRFSNESQKDELRKTLELHVSLSRPIFLRAHQREEFKQAIRLLARNISPFKISFATFSVLENDEKTRTFLALDVGAGHHELKALVDGMTPTLRALRQNEYYSDPKFHASIAWALLDKSSESLEATKTTQEAIFTKSGATQFPTIPCIPERLITQLNEEFTVDLRSKSVGVLDIHDVNVKVGKEVSTFRLRS</sequence>
<evidence type="ECO:0000256" key="4">
    <source>
        <dbReference type="ARBA" id="ARBA00023242"/>
    </source>
</evidence>
<gene>
    <name evidence="5" type="primary">USB1</name>
    <name evidence="7" type="ORF">K435DRAFT_752217</name>
</gene>
<evidence type="ECO:0000313" key="7">
    <source>
        <dbReference type="EMBL" id="THU99131.1"/>
    </source>
</evidence>
<reference evidence="7 8" key="1">
    <citation type="journal article" date="2019" name="Nat. Ecol. Evol.">
        <title>Megaphylogeny resolves global patterns of mushroom evolution.</title>
        <authorList>
            <person name="Varga T."/>
            <person name="Krizsan K."/>
            <person name="Foldi C."/>
            <person name="Dima B."/>
            <person name="Sanchez-Garcia M."/>
            <person name="Sanchez-Ramirez S."/>
            <person name="Szollosi G.J."/>
            <person name="Szarkandi J.G."/>
            <person name="Papp V."/>
            <person name="Albert L."/>
            <person name="Andreopoulos W."/>
            <person name="Angelini C."/>
            <person name="Antonin V."/>
            <person name="Barry K.W."/>
            <person name="Bougher N.L."/>
            <person name="Buchanan P."/>
            <person name="Buyck B."/>
            <person name="Bense V."/>
            <person name="Catcheside P."/>
            <person name="Chovatia M."/>
            <person name="Cooper J."/>
            <person name="Damon W."/>
            <person name="Desjardin D."/>
            <person name="Finy P."/>
            <person name="Geml J."/>
            <person name="Haridas S."/>
            <person name="Hughes K."/>
            <person name="Justo A."/>
            <person name="Karasinski D."/>
            <person name="Kautmanova I."/>
            <person name="Kiss B."/>
            <person name="Kocsube S."/>
            <person name="Kotiranta H."/>
            <person name="LaButti K.M."/>
            <person name="Lechner B.E."/>
            <person name="Liimatainen K."/>
            <person name="Lipzen A."/>
            <person name="Lukacs Z."/>
            <person name="Mihaltcheva S."/>
            <person name="Morgado L.N."/>
            <person name="Niskanen T."/>
            <person name="Noordeloos M.E."/>
            <person name="Ohm R.A."/>
            <person name="Ortiz-Santana B."/>
            <person name="Ovrebo C."/>
            <person name="Racz N."/>
            <person name="Riley R."/>
            <person name="Savchenko A."/>
            <person name="Shiryaev A."/>
            <person name="Soop K."/>
            <person name="Spirin V."/>
            <person name="Szebenyi C."/>
            <person name="Tomsovsky M."/>
            <person name="Tulloss R.E."/>
            <person name="Uehling J."/>
            <person name="Grigoriev I.V."/>
            <person name="Vagvolgyi C."/>
            <person name="Papp T."/>
            <person name="Martin F.M."/>
            <person name="Miettinen O."/>
            <person name="Hibbett D.S."/>
            <person name="Nagy L.G."/>
        </authorList>
    </citation>
    <scope>NUCLEOTIDE SEQUENCE [LARGE SCALE GENOMIC DNA]</scope>
    <source>
        <strain evidence="7 8">CBS 962.96</strain>
    </source>
</reference>
<comment type="similarity">
    <text evidence="5">Belongs to the 2H phosphoesterase superfamily. USB1 family.</text>
</comment>
<name>A0A4S8MAB3_DENBC</name>
<proteinExistence type="inferred from homology"/>
<feature type="active site" description="Proton donor/acceptor" evidence="5">
    <location>
        <position position="121"/>
    </location>
</feature>
<comment type="subcellular location">
    <subcellularLocation>
        <location evidence="5">Nucleus</location>
    </subcellularLocation>
</comment>
<dbReference type="PANTHER" id="PTHR13522:SF3">
    <property type="entry name" value="U6 SNRNA PHOSPHODIESTERASE 1"/>
    <property type="match status" value="1"/>
</dbReference>
<accession>A0A4S8MAB3</accession>
<dbReference type="OrthoDB" id="49151at2759"/>
<evidence type="ECO:0000256" key="6">
    <source>
        <dbReference type="SAM" id="MobiDB-lite"/>
    </source>
</evidence>
<dbReference type="EC" id="3.1.4.-" evidence="5"/>
<dbReference type="Proteomes" id="UP000297245">
    <property type="component" value="Unassembled WGS sequence"/>
</dbReference>
<dbReference type="HAMAP" id="MF_03040">
    <property type="entry name" value="USB1"/>
    <property type="match status" value="1"/>
</dbReference>
<protein>
    <recommendedName>
        <fullName evidence="5">U6 snRNA phosphodiesterase</fullName>
        <ecNumber evidence="5">3.1.4.-</ecNumber>
    </recommendedName>
</protein>
<dbReference type="GO" id="GO:1990838">
    <property type="term" value="F:poly(U)-specific exoribonuclease activity, producing 3' uridine cyclic phosphate ends"/>
    <property type="evidence" value="ECO:0007669"/>
    <property type="project" value="UniProtKB-UniRule"/>
</dbReference>
<keyword evidence="1 5" id="KW-0540">Nuclease</keyword>
<dbReference type="Gene3D" id="3.90.1140.10">
    <property type="entry name" value="Cyclic phosphodiesterase"/>
    <property type="match status" value="1"/>
</dbReference>
<dbReference type="GO" id="GO:0016829">
    <property type="term" value="F:lyase activity"/>
    <property type="evidence" value="ECO:0007669"/>
    <property type="project" value="UniProtKB-KW"/>
</dbReference>
<keyword evidence="2 5" id="KW-0378">Hydrolase</keyword>
<feature type="region of interest" description="Disordered" evidence="6">
    <location>
        <begin position="1"/>
        <end position="28"/>
    </location>
</feature>
<dbReference type="InterPro" id="IPR027521">
    <property type="entry name" value="Usb1"/>
</dbReference>
<feature type="active site" description="Proton donor/acceptor" evidence="5">
    <location>
        <position position="209"/>
    </location>
</feature>
<dbReference type="AlphaFoldDB" id="A0A4S8MAB3"/>
<comment type="function">
    <text evidence="5">Phosphodiesterase responsible for the U6 snRNA 3' end processing. Acts as an exoribonuclease (RNase) responsible for trimming the poly(U) tract of the last nucleotides in the pre-U6 snRNA molecule, leading to the formation of mature U6 snRNA.</text>
</comment>
<keyword evidence="3" id="KW-0456">Lyase</keyword>